<dbReference type="Proteomes" id="UP000396795">
    <property type="component" value="Segment"/>
</dbReference>
<keyword evidence="2" id="KW-1185">Reference proteome</keyword>
<accession>A0A5Q2W9X9</accession>
<evidence type="ECO:0000313" key="2">
    <source>
        <dbReference type="Proteomes" id="UP000396795"/>
    </source>
</evidence>
<name>A0A5Q2W9X9_9CAUD</name>
<evidence type="ECO:0000313" key="1">
    <source>
        <dbReference type="EMBL" id="QGH73781.1"/>
    </source>
</evidence>
<sequence length="184" mass="20939">MELLQAVNTVLPHLGEHVITRVEGSKHPTVDLILAAIDRVRTRTLSEGLWFNSRTVTLPVNTDGRISTPTNTLAVYGIGCSVELQGEHLLDLDGGTTYFTSPIKVRLLRDVPFNHLPLNVALYCTYEAACEVYTQDFGYEKSYDVLQQLALKAWVKVSQENLRKEKFNSQKRSRRRFTNAVRFR</sequence>
<protein>
    <submittedName>
        <fullName evidence="1">Tail tubular protein A</fullName>
    </submittedName>
</protein>
<organism evidence="1 2">
    <name type="scientific">Vibrio phage vB_VhaP_VH-5</name>
    <dbReference type="NCBI Taxonomy" id="2660694"/>
    <lineage>
        <taxon>Viruses</taxon>
        <taxon>Duplodnaviria</taxon>
        <taxon>Heunggongvirae</taxon>
        <taxon>Uroviricota</taxon>
        <taxon>Caudoviricetes</taxon>
        <taxon>Autographivirales</taxon>
        <taxon>Autoscriptoviridae</taxon>
        <taxon>Linggongvirus</taxon>
        <taxon>Linggongvirus VH5</taxon>
    </lineage>
</organism>
<dbReference type="Pfam" id="PF17212">
    <property type="entry name" value="Tube"/>
    <property type="match status" value="1"/>
</dbReference>
<proteinExistence type="predicted"/>
<reference evidence="1 2" key="1">
    <citation type="submission" date="2019-09" db="EMBL/GenBank/DDBJ databases">
        <authorList>
            <person name="Cui H."/>
            <person name="Cong C."/>
            <person name="Xu Y."/>
            <person name="Wang L."/>
            <person name="Li X."/>
            <person name="Zhang J."/>
        </authorList>
    </citation>
    <scope>NUCLEOTIDE SEQUENCE [LARGE SCALE GENOMIC DNA]</scope>
</reference>
<dbReference type="EMBL" id="MN497414">
    <property type="protein sequence ID" value="QGH73781.1"/>
    <property type="molecule type" value="Genomic_DNA"/>
</dbReference>
<dbReference type="InterPro" id="IPR033767">
    <property type="entry name" value="Tail_Gp11"/>
</dbReference>